<dbReference type="AlphaFoldDB" id="A0A9D2S9D7"/>
<feature type="binding site" evidence="5">
    <location>
        <position position="135"/>
    </location>
    <ligand>
        <name>pyridoxal 5'-phosphate</name>
        <dbReference type="ChEBI" id="CHEBI:597326"/>
    </ligand>
</feature>
<dbReference type="InterPro" id="IPR015422">
    <property type="entry name" value="PyrdxlP-dep_Trfase_small"/>
</dbReference>
<comment type="similarity">
    <text evidence="5">Belongs to the class-III pyridoxal-phosphate-dependent aminotransferase family. ArgD subfamily.</text>
</comment>
<dbReference type="GO" id="GO:0006526">
    <property type="term" value="P:L-arginine biosynthetic process"/>
    <property type="evidence" value="ECO:0007669"/>
    <property type="project" value="UniProtKB-UniRule"/>
</dbReference>
<feature type="binding site" evidence="5">
    <location>
        <begin position="220"/>
        <end position="223"/>
    </location>
    <ligand>
        <name>pyridoxal 5'-phosphate</name>
        <dbReference type="ChEBI" id="CHEBI:597326"/>
    </ligand>
</feature>
<dbReference type="Pfam" id="PF00202">
    <property type="entry name" value="Aminotran_3"/>
    <property type="match status" value="1"/>
</dbReference>
<dbReference type="EC" id="2.6.1.11" evidence="5"/>
<dbReference type="InterPro" id="IPR049704">
    <property type="entry name" value="Aminotrans_3_PPA_site"/>
</dbReference>
<keyword evidence="5" id="KW-0963">Cytoplasm</keyword>
<dbReference type="PANTHER" id="PTHR11986">
    <property type="entry name" value="AMINOTRANSFERASE CLASS III"/>
    <property type="match status" value="1"/>
</dbReference>
<evidence type="ECO:0000313" key="7">
    <source>
        <dbReference type="Proteomes" id="UP000823877"/>
    </source>
</evidence>
<dbReference type="SUPFAM" id="SSF53383">
    <property type="entry name" value="PLP-dependent transferases"/>
    <property type="match status" value="1"/>
</dbReference>
<keyword evidence="1 5" id="KW-0032">Aminotransferase</keyword>
<name>A0A9D2S9D7_9FIRM</name>
<dbReference type="PANTHER" id="PTHR11986:SF79">
    <property type="entry name" value="ACETYLORNITHINE AMINOTRANSFERASE, MITOCHONDRIAL"/>
    <property type="match status" value="1"/>
</dbReference>
<dbReference type="NCBIfam" id="NF002325">
    <property type="entry name" value="PRK01278.1"/>
    <property type="match status" value="1"/>
</dbReference>
<keyword evidence="2 5" id="KW-0028">Amino-acid biosynthesis</keyword>
<feature type="binding site" evidence="5">
    <location>
        <position position="278"/>
    </location>
    <ligand>
        <name>pyridoxal 5'-phosphate</name>
        <dbReference type="ChEBI" id="CHEBI:597326"/>
    </ligand>
</feature>
<evidence type="ECO:0000256" key="5">
    <source>
        <dbReference type="HAMAP-Rule" id="MF_01107"/>
    </source>
</evidence>
<dbReference type="InterPro" id="IPR004636">
    <property type="entry name" value="AcOrn/SuccOrn_fam"/>
</dbReference>
<evidence type="ECO:0000256" key="1">
    <source>
        <dbReference type="ARBA" id="ARBA00022576"/>
    </source>
</evidence>
<dbReference type="InterPro" id="IPR005814">
    <property type="entry name" value="Aminotrans_3"/>
</dbReference>
<comment type="miscellaneous">
    <text evidence="5">May also have succinyldiaminopimelate aminotransferase activity, thus carrying out the corresponding step in lysine biosynthesis.</text>
</comment>
<dbReference type="CDD" id="cd00610">
    <property type="entry name" value="OAT_like"/>
    <property type="match status" value="1"/>
</dbReference>
<dbReference type="InterPro" id="IPR015421">
    <property type="entry name" value="PyrdxlP-dep_Trfase_major"/>
</dbReference>
<dbReference type="InterPro" id="IPR050103">
    <property type="entry name" value="Class-III_PLP-dep_AT"/>
</dbReference>
<reference evidence="6" key="1">
    <citation type="journal article" date="2021" name="PeerJ">
        <title>Extensive microbial diversity within the chicken gut microbiome revealed by metagenomics and culture.</title>
        <authorList>
            <person name="Gilroy R."/>
            <person name="Ravi A."/>
            <person name="Getino M."/>
            <person name="Pursley I."/>
            <person name="Horton D.L."/>
            <person name="Alikhan N.F."/>
            <person name="Baker D."/>
            <person name="Gharbi K."/>
            <person name="Hall N."/>
            <person name="Watson M."/>
            <person name="Adriaenssens E.M."/>
            <person name="Foster-Nyarko E."/>
            <person name="Jarju S."/>
            <person name="Secka A."/>
            <person name="Antonio M."/>
            <person name="Oren A."/>
            <person name="Chaudhuri R.R."/>
            <person name="La Ragione R."/>
            <person name="Hildebrand F."/>
            <person name="Pallen M.J."/>
        </authorList>
    </citation>
    <scope>NUCLEOTIDE SEQUENCE</scope>
    <source>
        <strain evidence="6">CHK188-16595</strain>
    </source>
</reference>
<sequence>MNIKDTDNKYVSHAYGRFNVVLTKGKGSTIYDENGKEYIDFGSGIGVTAFGIADDEWKQAVIAQLDRIQHTSNLYYTQPCAELAELLCEKTGMKKVFFCNSGAEANEGMIKFARKYSFDKYGEGRKTIITLKNSFHGRTVTTLSATGQDEFHTVFGPFTPGFKYCPANDIEALDNMITDDVCAIMFECVQGEGGVLNLSRDFIGEIGRIAKEKDILMCVDEVQTGNGRTGKYFSYMHYGIEPDIVSTAKGLAGGLPMGAVLFGSKLENTVTPGSHGSTFGGNPIAAAGAISIVKRINDAFLQKVSEKSDYIVKKLKEIKGVKSVSGMGLMLGIETEKKAADIANKCLEKGLLVLTAKTKIRLLPALSITKEETDKGLAILKEVIEDETLA</sequence>
<dbReference type="Proteomes" id="UP000823877">
    <property type="component" value="Unassembled WGS sequence"/>
</dbReference>
<evidence type="ECO:0000256" key="2">
    <source>
        <dbReference type="ARBA" id="ARBA00022605"/>
    </source>
</evidence>
<evidence type="ECO:0000256" key="3">
    <source>
        <dbReference type="ARBA" id="ARBA00022679"/>
    </source>
</evidence>
<dbReference type="NCBIfam" id="TIGR00707">
    <property type="entry name" value="argD"/>
    <property type="match status" value="1"/>
</dbReference>
<feature type="binding site" evidence="5">
    <location>
        <begin position="102"/>
        <end position="103"/>
    </location>
    <ligand>
        <name>pyridoxal 5'-phosphate</name>
        <dbReference type="ChEBI" id="CHEBI:597326"/>
    </ligand>
</feature>
<dbReference type="GO" id="GO:0030170">
    <property type="term" value="F:pyridoxal phosphate binding"/>
    <property type="evidence" value="ECO:0007669"/>
    <property type="project" value="InterPro"/>
</dbReference>
<comment type="subunit">
    <text evidence="5">Homodimer.</text>
</comment>
<dbReference type="GO" id="GO:0042802">
    <property type="term" value="F:identical protein binding"/>
    <property type="evidence" value="ECO:0007669"/>
    <property type="project" value="TreeGrafter"/>
</dbReference>
<keyword evidence="4 5" id="KW-0663">Pyridoxal phosphate</keyword>
<comment type="subcellular location">
    <subcellularLocation>
        <location evidence="5">Cytoplasm</location>
    </subcellularLocation>
</comment>
<dbReference type="Gene3D" id="3.90.1150.10">
    <property type="entry name" value="Aspartate Aminotransferase, domain 1"/>
    <property type="match status" value="1"/>
</dbReference>
<keyword evidence="5" id="KW-0055">Arginine biosynthesis</keyword>
<comment type="cofactor">
    <cofactor evidence="5">
        <name>pyridoxal 5'-phosphate</name>
        <dbReference type="ChEBI" id="CHEBI:597326"/>
    </cofactor>
    <text evidence="5">Binds 1 pyridoxal phosphate per subunit.</text>
</comment>
<accession>A0A9D2S9D7</accession>
<dbReference type="GO" id="GO:0003992">
    <property type="term" value="F:N2-acetyl-L-ornithine:2-oxoglutarate 5-aminotransferase activity"/>
    <property type="evidence" value="ECO:0007669"/>
    <property type="project" value="UniProtKB-UniRule"/>
</dbReference>
<dbReference type="HAMAP" id="MF_01107">
    <property type="entry name" value="ArgD_aminotrans_3"/>
    <property type="match status" value="1"/>
</dbReference>
<gene>
    <name evidence="5" type="primary">argD</name>
    <name evidence="6" type="ORF">IAA37_07795</name>
</gene>
<dbReference type="Gene3D" id="3.40.640.10">
    <property type="entry name" value="Type I PLP-dependent aspartate aminotransferase-like (Major domain)"/>
    <property type="match status" value="1"/>
</dbReference>
<evidence type="ECO:0000256" key="4">
    <source>
        <dbReference type="ARBA" id="ARBA00022898"/>
    </source>
</evidence>
<feature type="binding site" evidence="5">
    <location>
        <position position="277"/>
    </location>
    <ligand>
        <name>N(2)-acetyl-L-ornithine</name>
        <dbReference type="ChEBI" id="CHEBI:57805"/>
    </ligand>
</feature>
<feature type="binding site" evidence="5">
    <location>
        <position position="138"/>
    </location>
    <ligand>
        <name>N(2)-acetyl-L-ornithine</name>
        <dbReference type="ChEBI" id="CHEBI:57805"/>
    </ligand>
</feature>
<proteinExistence type="inferred from homology"/>
<dbReference type="FunFam" id="3.40.640.10:FF:000004">
    <property type="entry name" value="Acetylornithine aminotransferase"/>
    <property type="match status" value="1"/>
</dbReference>
<dbReference type="EMBL" id="DWXN01000012">
    <property type="protein sequence ID" value="HJB75552.1"/>
    <property type="molecule type" value="Genomic_DNA"/>
</dbReference>
<feature type="modified residue" description="N6-(pyridoxal phosphate)lysine" evidence="5">
    <location>
        <position position="249"/>
    </location>
</feature>
<dbReference type="PIRSF" id="PIRSF000521">
    <property type="entry name" value="Transaminase_4ab_Lys_Orn"/>
    <property type="match status" value="1"/>
</dbReference>
<dbReference type="InterPro" id="IPR015424">
    <property type="entry name" value="PyrdxlP-dep_Trfase"/>
</dbReference>
<reference evidence="6" key="2">
    <citation type="submission" date="2021-04" db="EMBL/GenBank/DDBJ databases">
        <authorList>
            <person name="Gilroy R."/>
        </authorList>
    </citation>
    <scope>NUCLEOTIDE SEQUENCE</scope>
    <source>
        <strain evidence="6">CHK188-16595</strain>
    </source>
</reference>
<comment type="caution">
    <text evidence="6">The sequence shown here is derived from an EMBL/GenBank/DDBJ whole genome shotgun (WGS) entry which is preliminary data.</text>
</comment>
<protein>
    <recommendedName>
        <fullName evidence="5">Acetylornithine aminotransferase</fullName>
        <shortName evidence="5">ACOAT</shortName>
        <ecNumber evidence="5">2.6.1.11</ecNumber>
    </recommendedName>
</protein>
<evidence type="ECO:0000313" key="6">
    <source>
        <dbReference type="EMBL" id="HJB75552.1"/>
    </source>
</evidence>
<dbReference type="GO" id="GO:0005737">
    <property type="term" value="C:cytoplasm"/>
    <property type="evidence" value="ECO:0007669"/>
    <property type="project" value="UniProtKB-SubCell"/>
</dbReference>
<dbReference type="PROSITE" id="PS00600">
    <property type="entry name" value="AA_TRANSFER_CLASS_3"/>
    <property type="match status" value="1"/>
</dbReference>
<organism evidence="6 7">
    <name type="scientific">Candidatus Eubacterium faecale</name>
    <dbReference type="NCBI Taxonomy" id="2838568"/>
    <lineage>
        <taxon>Bacteria</taxon>
        <taxon>Bacillati</taxon>
        <taxon>Bacillota</taxon>
        <taxon>Clostridia</taxon>
        <taxon>Eubacteriales</taxon>
        <taxon>Eubacteriaceae</taxon>
        <taxon>Eubacterium</taxon>
    </lineage>
</organism>
<comment type="pathway">
    <text evidence="5">Amino-acid biosynthesis; L-arginine biosynthesis; N(2)-acetyl-L-ornithine from L-glutamate: step 4/4.</text>
</comment>
<keyword evidence="3 5" id="KW-0808">Transferase</keyword>
<comment type="catalytic activity">
    <reaction evidence="5">
        <text>N(2)-acetyl-L-ornithine + 2-oxoglutarate = N-acetyl-L-glutamate 5-semialdehyde + L-glutamate</text>
        <dbReference type="Rhea" id="RHEA:18049"/>
        <dbReference type="ChEBI" id="CHEBI:16810"/>
        <dbReference type="ChEBI" id="CHEBI:29123"/>
        <dbReference type="ChEBI" id="CHEBI:29985"/>
        <dbReference type="ChEBI" id="CHEBI:57805"/>
        <dbReference type="EC" id="2.6.1.11"/>
    </reaction>
</comment>